<feature type="region of interest" description="Disordered" evidence="1">
    <location>
        <begin position="428"/>
        <end position="452"/>
    </location>
</feature>
<comment type="caution">
    <text evidence="3">The sequence shown here is derived from an EMBL/GenBank/DDBJ whole genome shotgun (WGS) entry which is preliminary data.</text>
</comment>
<accession>A0ABQ4Q6Q2</accession>
<dbReference type="RefSeq" id="WP_220808839.1">
    <property type="nucleotide sequence ID" value="NZ_BPMK01000010.1"/>
</dbReference>
<organism evidence="3 4">
    <name type="scientific">Noviherbaspirillum aridicola</name>
    <dbReference type="NCBI Taxonomy" id="2849687"/>
    <lineage>
        <taxon>Bacteria</taxon>
        <taxon>Pseudomonadati</taxon>
        <taxon>Pseudomonadota</taxon>
        <taxon>Betaproteobacteria</taxon>
        <taxon>Burkholderiales</taxon>
        <taxon>Oxalobacteraceae</taxon>
        <taxon>Noviherbaspirillum</taxon>
    </lineage>
</organism>
<reference evidence="3 4" key="1">
    <citation type="journal article" date="2022" name="Int. J. Syst. Evol. Microbiol.">
        <title>Noviherbaspirillum aridicola sp. nov., isolated from an arid soil in Pakistan.</title>
        <authorList>
            <person name="Khan I.U."/>
            <person name="Saqib M."/>
            <person name="Amin A."/>
            <person name="Hussain F."/>
            <person name="Li L."/>
            <person name="Liu Y.H."/>
            <person name="Fang B.Z."/>
            <person name="Ahmed I."/>
            <person name="Li W.J."/>
        </authorList>
    </citation>
    <scope>NUCLEOTIDE SEQUENCE [LARGE SCALE GENOMIC DNA]</scope>
    <source>
        <strain evidence="3 4">NCCP-691</strain>
    </source>
</reference>
<feature type="domain" description="Large polyvalent protein-associated" evidence="2">
    <location>
        <begin position="739"/>
        <end position="829"/>
    </location>
</feature>
<feature type="region of interest" description="Disordered" evidence="1">
    <location>
        <begin position="359"/>
        <end position="380"/>
    </location>
</feature>
<dbReference type="InterPro" id="IPR040677">
    <property type="entry name" value="LPD7"/>
</dbReference>
<dbReference type="EMBL" id="BPMK01000010">
    <property type="protein sequence ID" value="GIZ52495.1"/>
    <property type="molecule type" value="Genomic_DNA"/>
</dbReference>
<evidence type="ECO:0000313" key="4">
    <source>
        <dbReference type="Proteomes" id="UP000887222"/>
    </source>
</evidence>
<name>A0ABQ4Q6Q2_9BURK</name>
<dbReference type="Proteomes" id="UP000887222">
    <property type="component" value="Unassembled WGS sequence"/>
</dbReference>
<evidence type="ECO:0000313" key="3">
    <source>
        <dbReference type="EMBL" id="GIZ52495.1"/>
    </source>
</evidence>
<keyword evidence="4" id="KW-1185">Reference proteome</keyword>
<proteinExistence type="predicted"/>
<gene>
    <name evidence="3" type="ORF">NCCP691_25090</name>
</gene>
<sequence length="837" mass="95376">MIARQRGGKAGVVQYLRDGKKRGRPYARDQLDERVVLHGDLDATDKVIQTMETAGERYLHISLGFAEHDDLPNDRLAAITERYMELLLAAYEPEEVIWYAEAHRPRIKRYMNATTGATVDRLLHAHVVVPKVNLLTGGRLDPMGMALRSAPWLDAIQEQVNFEFGLVSPKDRPRAAPVSWADIIGRNRPTQFKKGRIGDFKARVANEMVTRDIRTKVGLDELLREYGEVKLRNAGRSNEYFAVKPSGHTAFINLREEIFADCTRPPAPAIYRDWHDIVERADADAALEPVGPVVGVGKKDPEDIAVLVEDWVSRRSMEIKYLNSGNRRKYQAYRALDTEAQKLILNDLADDFYIRHNHRRQHGEEQHRTRSPAPGWSSEAAVHATWQQNARRAASGAPATGIFDLPNLHSRDLDSNVHRATVLLQKPVSDRLGRSGASSDDPLRRARDSSGGARERDWAAFRAINPATGREADTVFSQLLRDQREARAIQETGQRADIREICADIDPHVLLADLASSHGICPDNYTVTQGRDSVPRIRFKKSTDDLSLIDLLSSHMHLADAVGYLRAGYSRQLSSEQRQAPTPPPQAEYWQMYQAWWWQERAKRREKELTIIEQCRQHQRALRESYRGDLTRLSQCGLPYSVFRVQRKLLKLALAKSEQDLQKDLQTASLRLAKLDRPDPRRLRYRRWLVERAEAGDWDAIAELRRQRFETEKAVEAGGRAIVLLWGRIAVQAVQPLDDLSYRVHRNGDLSVYWADGAELLRDTGSAVYVIQDDDDAIELCLRMCQKNWGNGNFSLFGDRAFIERALRVAAKRRLSITFSDEDQNIRLRRVEASLVL</sequence>
<evidence type="ECO:0000259" key="2">
    <source>
        <dbReference type="Pfam" id="PF18821"/>
    </source>
</evidence>
<evidence type="ECO:0000256" key="1">
    <source>
        <dbReference type="SAM" id="MobiDB-lite"/>
    </source>
</evidence>
<dbReference type="Pfam" id="PF18821">
    <property type="entry name" value="LPD7"/>
    <property type="match status" value="1"/>
</dbReference>
<feature type="compositionally biased region" description="Basic and acidic residues" evidence="1">
    <location>
        <begin position="441"/>
        <end position="452"/>
    </location>
</feature>
<protein>
    <recommendedName>
        <fullName evidence="2">Large polyvalent protein-associated domain-containing protein</fullName>
    </recommendedName>
</protein>